<sequence length="31" mass="3339">MSILLISGIKQTGLDPDLPLVSEIYGVIDHT</sequence>
<feature type="non-terminal residue" evidence="1">
    <location>
        <position position="31"/>
    </location>
</feature>
<evidence type="ECO:0000313" key="1">
    <source>
        <dbReference type="EMBL" id="SVD95431.1"/>
    </source>
</evidence>
<gene>
    <name evidence="1" type="ORF">METZ01_LOCUS448285</name>
</gene>
<dbReference type="EMBL" id="UINC01184290">
    <property type="protein sequence ID" value="SVD95431.1"/>
    <property type="molecule type" value="Genomic_DNA"/>
</dbReference>
<dbReference type="AlphaFoldDB" id="A0A382ZIZ7"/>
<reference evidence="1" key="1">
    <citation type="submission" date="2018-05" db="EMBL/GenBank/DDBJ databases">
        <authorList>
            <person name="Lanie J.A."/>
            <person name="Ng W.-L."/>
            <person name="Kazmierczak K.M."/>
            <person name="Andrzejewski T.M."/>
            <person name="Davidsen T.M."/>
            <person name="Wayne K.J."/>
            <person name="Tettelin H."/>
            <person name="Glass J.I."/>
            <person name="Rusch D."/>
            <person name="Podicherti R."/>
            <person name="Tsui H.-C.T."/>
            <person name="Winkler M.E."/>
        </authorList>
    </citation>
    <scope>NUCLEOTIDE SEQUENCE</scope>
</reference>
<protein>
    <submittedName>
        <fullName evidence="1">Uncharacterized protein</fullName>
    </submittedName>
</protein>
<accession>A0A382ZIZ7</accession>
<proteinExistence type="predicted"/>
<name>A0A382ZIZ7_9ZZZZ</name>
<organism evidence="1">
    <name type="scientific">marine metagenome</name>
    <dbReference type="NCBI Taxonomy" id="408172"/>
    <lineage>
        <taxon>unclassified sequences</taxon>
        <taxon>metagenomes</taxon>
        <taxon>ecological metagenomes</taxon>
    </lineage>
</organism>